<dbReference type="EMBL" id="WVUH01000459">
    <property type="protein sequence ID" value="MBO4210344.1"/>
    <property type="molecule type" value="Genomic_DNA"/>
</dbReference>
<dbReference type="InterPro" id="IPR000182">
    <property type="entry name" value="GNAT_dom"/>
</dbReference>
<dbReference type="PROSITE" id="PS51186">
    <property type="entry name" value="GNAT"/>
    <property type="match status" value="1"/>
</dbReference>
<sequence>MADYEVPDRSTLLLRVREPQHATVALTMLHRCLGGSADPGELPGARICTLSDVSSDGRLAPAAAGVLLRHPGEPAAWLAGVAVDLPFRRRGLGRRLLQEICTMLRGEGTERLFVRIPPERSVMIVWLVGQGFRVSPTQPPPDLPSMAATRVDAASGRWLVREL</sequence>
<dbReference type="InterPro" id="IPR016181">
    <property type="entry name" value="Acyl_CoA_acyltransferase"/>
</dbReference>
<evidence type="ECO:0000313" key="3">
    <source>
        <dbReference type="Proteomes" id="UP000823521"/>
    </source>
</evidence>
<keyword evidence="3" id="KW-1185">Reference proteome</keyword>
<accession>A0ABS3W0N1</accession>
<gene>
    <name evidence="2" type="ORF">GSF22_30775</name>
</gene>
<comment type="caution">
    <text evidence="2">The sequence shown here is derived from an EMBL/GenBank/DDBJ whole genome shotgun (WGS) entry which is preliminary data.</text>
</comment>
<evidence type="ECO:0000313" key="2">
    <source>
        <dbReference type="EMBL" id="MBO4210344.1"/>
    </source>
</evidence>
<proteinExistence type="predicted"/>
<name>A0ABS3W0N1_MICEH</name>
<dbReference type="Gene3D" id="3.40.630.30">
    <property type="match status" value="1"/>
</dbReference>
<protein>
    <submittedName>
        <fullName evidence="2">GNAT family N-acetyltransferase</fullName>
    </submittedName>
</protein>
<dbReference type="Pfam" id="PF00583">
    <property type="entry name" value="Acetyltransf_1"/>
    <property type="match status" value="1"/>
</dbReference>
<dbReference type="RefSeq" id="WP_208817437.1">
    <property type="nucleotide sequence ID" value="NZ_WVUH01000459.1"/>
</dbReference>
<feature type="domain" description="N-acetyltransferase" evidence="1">
    <location>
        <begin position="1"/>
        <end position="151"/>
    </location>
</feature>
<organism evidence="2 3">
    <name type="scientific">Micromonospora echinofusca</name>
    <dbReference type="NCBI Taxonomy" id="47858"/>
    <lineage>
        <taxon>Bacteria</taxon>
        <taxon>Bacillati</taxon>
        <taxon>Actinomycetota</taxon>
        <taxon>Actinomycetes</taxon>
        <taxon>Micromonosporales</taxon>
        <taxon>Micromonosporaceae</taxon>
        <taxon>Micromonospora</taxon>
    </lineage>
</organism>
<dbReference type="Proteomes" id="UP000823521">
    <property type="component" value="Unassembled WGS sequence"/>
</dbReference>
<dbReference type="SUPFAM" id="SSF55729">
    <property type="entry name" value="Acyl-CoA N-acyltransferases (Nat)"/>
    <property type="match status" value="1"/>
</dbReference>
<evidence type="ECO:0000259" key="1">
    <source>
        <dbReference type="PROSITE" id="PS51186"/>
    </source>
</evidence>
<reference evidence="2 3" key="1">
    <citation type="submission" date="2019-12" db="EMBL/GenBank/DDBJ databases">
        <title>Whole genome sequencing of endophytic Actinobacterium Micromonospora sp. MPMI6T.</title>
        <authorList>
            <person name="Evv R."/>
            <person name="Podile A.R."/>
        </authorList>
    </citation>
    <scope>NUCLEOTIDE SEQUENCE [LARGE SCALE GENOMIC DNA]</scope>
    <source>
        <strain evidence="2 3">MPMI6</strain>
    </source>
</reference>